<gene>
    <name evidence="2" type="ORF">IC229_02720</name>
</gene>
<dbReference type="EMBL" id="JACWZY010000002">
    <property type="protein sequence ID" value="MBD2699533.1"/>
    <property type="molecule type" value="Genomic_DNA"/>
</dbReference>
<evidence type="ECO:0000256" key="1">
    <source>
        <dbReference type="SAM" id="Phobius"/>
    </source>
</evidence>
<dbReference type="AlphaFoldDB" id="A0A926XSY7"/>
<sequence>MNTTLHDLQEVQYTDLYHIDDAPIADLRLSALRRLGWWTVLLVAVGLTLGYVIVLPDTIPVSFVFKSERAEDIYRFPSAVYIERQYVKNGQHVEAGDVLLELSAPDIAALTHELASAHMNIAGFQQYRTKSAASEQGIINVTIERNREEIRLKNEQKGVLEQKWASESTKLTYESKEAARIHVANQGLYKSGDISKNDLNQSEANQLRAKSAYDVAYQTYLDNIGTLNRQIISLELDIKAQEKQLAKNSTDLQLEGNRLKTAKEAAQQKIRGIYGNFELTKNNHLVLKANRNSIVSFVFEGEKEVAASTTLLKLIYEEAPLYAHTQVTSGQIGKIQVGQSAVFKVDAFPVYEWGPAYGEVSNVSLTPDEKGLFNVQIRLTNASQLEKLLRIGLSGKADIITDERTIYGHLFRKFRKTTALLTE</sequence>
<feature type="transmembrane region" description="Helical" evidence="1">
    <location>
        <begin position="35"/>
        <end position="54"/>
    </location>
</feature>
<proteinExistence type="predicted"/>
<protein>
    <submittedName>
        <fullName evidence="2">HlyD family efflux transporter periplasmic adaptor subunit</fullName>
    </submittedName>
</protein>
<comment type="caution">
    <text evidence="2">The sequence shown here is derived from an EMBL/GenBank/DDBJ whole genome shotgun (WGS) entry which is preliminary data.</text>
</comment>
<keyword evidence="3" id="KW-1185">Reference proteome</keyword>
<keyword evidence="1" id="KW-1133">Transmembrane helix</keyword>
<dbReference type="RefSeq" id="WP_190885392.1">
    <property type="nucleotide sequence ID" value="NZ_JACWZY010000002.1"/>
</dbReference>
<dbReference type="PRINTS" id="PR01490">
    <property type="entry name" value="RTXTOXIND"/>
</dbReference>
<keyword evidence="1" id="KW-0472">Membrane</keyword>
<dbReference type="PANTHER" id="PTHR30386">
    <property type="entry name" value="MEMBRANE FUSION SUBUNIT OF EMRAB-TOLC MULTIDRUG EFFLUX PUMP"/>
    <property type="match status" value="1"/>
</dbReference>
<evidence type="ECO:0000313" key="3">
    <source>
        <dbReference type="Proteomes" id="UP000598820"/>
    </source>
</evidence>
<dbReference type="Gene3D" id="2.40.30.170">
    <property type="match status" value="1"/>
</dbReference>
<accession>A0A926XSY7</accession>
<dbReference type="InterPro" id="IPR050739">
    <property type="entry name" value="MFP"/>
</dbReference>
<name>A0A926XSY7_9BACT</name>
<dbReference type="PANTHER" id="PTHR30386:SF28">
    <property type="entry name" value="EXPORTED PROTEIN"/>
    <property type="match status" value="1"/>
</dbReference>
<reference evidence="2" key="1">
    <citation type="submission" date="2020-09" db="EMBL/GenBank/DDBJ databases">
        <authorList>
            <person name="Kim M.K."/>
        </authorList>
    </citation>
    <scope>NUCLEOTIDE SEQUENCE</scope>
    <source>
        <strain evidence="2">BT702</strain>
    </source>
</reference>
<evidence type="ECO:0000313" key="2">
    <source>
        <dbReference type="EMBL" id="MBD2699533.1"/>
    </source>
</evidence>
<dbReference type="Proteomes" id="UP000598820">
    <property type="component" value="Unassembled WGS sequence"/>
</dbReference>
<organism evidence="2 3">
    <name type="scientific">Spirosoma profusum</name>
    <dbReference type="NCBI Taxonomy" id="2771354"/>
    <lineage>
        <taxon>Bacteria</taxon>
        <taxon>Pseudomonadati</taxon>
        <taxon>Bacteroidota</taxon>
        <taxon>Cytophagia</taxon>
        <taxon>Cytophagales</taxon>
        <taxon>Cytophagaceae</taxon>
        <taxon>Spirosoma</taxon>
    </lineage>
</organism>
<keyword evidence="1" id="KW-0812">Transmembrane</keyword>